<dbReference type="AlphaFoldDB" id="A0A1F6N414"/>
<organism evidence="1 2">
    <name type="scientific">Candidatus Magasanikbacteria bacterium RIFCSPLOWO2_01_FULL_40_15</name>
    <dbReference type="NCBI Taxonomy" id="1798686"/>
    <lineage>
        <taxon>Bacteria</taxon>
        <taxon>Candidatus Magasanikiibacteriota</taxon>
    </lineage>
</organism>
<name>A0A1F6N414_9BACT</name>
<evidence type="ECO:0000313" key="2">
    <source>
        <dbReference type="Proteomes" id="UP000177040"/>
    </source>
</evidence>
<dbReference type="Proteomes" id="UP000177040">
    <property type="component" value="Unassembled WGS sequence"/>
</dbReference>
<evidence type="ECO:0000313" key="1">
    <source>
        <dbReference type="EMBL" id="OGH78440.1"/>
    </source>
</evidence>
<sequence length="355" mass="40782">MERSRGINYEVGMKFHPEHQVDYEAINQNIEKDLEDIKEMGCDSVRIYGDNPENLIVAAKTALEKGLKVWLSPRLINGEETETLDLLLKIAGQAEQLRLEHGDNITLVIGNELMIDSRVVFEEENYADRIAQFKKFKALEMAKKYGKLIGLHKVLPDTEQFKQRVQELTKKLALQTREHFKGKITYASLPDEDIDWEHFDIVGVNLYKDALNSGKYAKELERYKSHGKPVAITEFGTAPFKGAKHLGGYAHSVIDWQRGKLKRGMGFLPVLRDEKAQADYLETMIKMYEKHEIDAHFIFEYINLNTLARPEDPKRDLSTGSFALTHNTPAGERIQTQAYHRVKSLYKGENEDVEN</sequence>
<reference evidence="1 2" key="1">
    <citation type="journal article" date="2016" name="Nat. Commun.">
        <title>Thousands of microbial genomes shed light on interconnected biogeochemical processes in an aquifer system.</title>
        <authorList>
            <person name="Anantharaman K."/>
            <person name="Brown C.T."/>
            <person name="Hug L.A."/>
            <person name="Sharon I."/>
            <person name="Castelle C.J."/>
            <person name="Probst A.J."/>
            <person name="Thomas B.C."/>
            <person name="Singh A."/>
            <person name="Wilkins M.J."/>
            <person name="Karaoz U."/>
            <person name="Brodie E.L."/>
            <person name="Williams K.H."/>
            <person name="Hubbard S.S."/>
            <person name="Banfield J.F."/>
        </authorList>
    </citation>
    <scope>NUCLEOTIDE SEQUENCE [LARGE SCALE GENOMIC DNA]</scope>
</reference>
<evidence type="ECO:0008006" key="3">
    <source>
        <dbReference type="Google" id="ProtNLM"/>
    </source>
</evidence>
<dbReference type="Gene3D" id="3.20.20.80">
    <property type="entry name" value="Glycosidases"/>
    <property type="match status" value="1"/>
</dbReference>
<accession>A0A1F6N414</accession>
<dbReference type="InterPro" id="IPR017853">
    <property type="entry name" value="GH"/>
</dbReference>
<comment type="caution">
    <text evidence="1">The sequence shown here is derived from an EMBL/GenBank/DDBJ whole genome shotgun (WGS) entry which is preliminary data.</text>
</comment>
<proteinExistence type="predicted"/>
<protein>
    <recommendedName>
        <fullName evidence="3">Abortive infection protein</fullName>
    </recommendedName>
</protein>
<dbReference type="SUPFAM" id="SSF51445">
    <property type="entry name" value="(Trans)glycosidases"/>
    <property type="match status" value="1"/>
</dbReference>
<gene>
    <name evidence="1" type="ORF">A2983_04700</name>
</gene>
<dbReference type="EMBL" id="MFQH01000010">
    <property type="protein sequence ID" value="OGH78440.1"/>
    <property type="molecule type" value="Genomic_DNA"/>
</dbReference>